<reference evidence="2 3" key="1">
    <citation type="journal article" date="2015" name="Genome Announc.">
        <title>Expanding the biotechnology potential of lactobacilli through comparative genomics of 213 strains and associated genera.</title>
        <authorList>
            <person name="Sun Z."/>
            <person name="Harris H.M."/>
            <person name="McCann A."/>
            <person name="Guo C."/>
            <person name="Argimon S."/>
            <person name="Zhang W."/>
            <person name="Yang X."/>
            <person name="Jeffery I.B."/>
            <person name="Cooney J.C."/>
            <person name="Kagawa T.F."/>
            <person name="Liu W."/>
            <person name="Song Y."/>
            <person name="Salvetti E."/>
            <person name="Wrobel A."/>
            <person name="Rasinkangas P."/>
            <person name="Parkhill J."/>
            <person name="Rea M.C."/>
            <person name="O'Sullivan O."/>
            <person name="Ritari J."/>
            <person name="Douillard F.P."/>
            <person name="Paul Ross R."/>
            <person name="Yang R."/>
            <person name="Briner A.E."/>
            <person name="Felis G.E."/>
            <person name="de Vos W.M."/>
            <person name="Barrangou R."/>
            <person name="Klaenhammer T.R."/>
            <person name="Caufield P.W."/>
            <person name="Cui Y."/>
            <person name="Zhang H."/>
            <person name="O'Toole P.W."/>
        </authorList>
    </citation>
    <scope>NUCLEOTIDE SEQUENCE [LARGE SCALE GENOMIC DNA]</scope>
    <source>
        <strain evidence="2 3">DSM 16991</strain>
    </source>
</reference>
<dbReference type="SUPFAM" id="SSF100950">
    <property type="entry name" value="NagB/RpiA/CoA transferase-like"/>
    <property type="match status" value="1"/>
</dbReference>
<sequence>MTSDNREEFLNFIAAKAERPRHQLTDHPFVPLNDLPETTLADKTPAELFALAKENSEAEHVTFKTAATADLPSVLDQMITDKTAQSLLLPTDERIAAYGLTDWAAQVAPRPTYWDPAGSRTENIQRAQDADLAIGCVEFLCAESGTITVATTPGQGRSFHFLPKHYVALVPQSRIVPRSRQAMDWYDTELKAGRLHTSNINFITGPSNSGDIEMVLVVGVHGPIDMTYVVLTDK</sequence>
<dbReference type="InterPro" id="IPR003741">
    <property type="entry name" value="LUD_dom"/>
</dbReference>
<dbReference type="Gene3D" id="3.40.50.10420">
    <property type="entry name" value="NagB/RpiA/CoA transferase-like"/>
    <property type="match status" value="1"/>
</dbReference>
<dbReference type="RefSeq" id="WP_027828900.1">
    <property type="nucleotide sequence ID" value="NZ_AUEH01000032.1"/>
</dbReference>
<feature type="domain" description="LUD" evidence="1">
    <location>
        <begin position="52"/>
        <end position="231"/>
    </location>
</feature>
<organism evidence="2 3">
    <name type="scientific">Schleiferilactobacillus harbinensis DSM 16991</name>
    <dbReference type="NCBI Taxonomy" id="1122147"/>
    <lineage>
        <taxon>Bacteria</taxon>
        <taxon>Bacillati</taxon>
        <taxon>Bacillota</taxon>
        <taxon>Bacilli</taxon>
        <taxon>Lactobacillales</taxon>
        <taxon>Lactobacillaceae</taxon>
        <taxon>Schleiferilactobacillus</taxon>
    </lineage>
</organism>
<dbReference type="Proteomes" id="UP000050949">
    <property type="component" value="Unassembled WGS sequence"/>
</dbReference>
<dbReference type="InterPro" id="IPR037171">
    <property type="entry name" value="NagB/RpiA_transferase-like"/>
</dbReference>
<dbReference type="AlphaFoldDB" id="A0A0R1XR31"/>
<protein>
    <recommendedName>
        <fullName evidence="1">LUD domain-containing protein</fullName>
    </recommendedName>
</protein>
<evidence type="ECO:0000313" key="3">
    <source>
        <dbReference type="Proteomes" id="UP000050949"/>
    </source>
</evidence>
<evidence type="ECO:0000259" key="1">
    <source>
        <dbReference type="Pfam" id="PF02589"/>
    </source>
</evidence>
<evidence type="ECO:0000313" key="2">
    <source>
        <dbReference type="EMBL" id="KRM29510.1"/>
    </source>
</evidence>
<gene>
    <name evidence="2" type="ORF">FC91_GL000529</name>
</gene>
<dbReference type="PATRIC" id="fig|1122147.4.peg.549"/>
<dbReference type="EMBL" id="AZFW01000013">
    <property type="protein sequence ID" value="KRM29510.1"/>
    <property type="molecule type" value="Genomic_DNA"/>
</dbReference>
<dbReference type="Pfam" id="PF02589">
    <property type="entry name" value="LUD_dom"/>
    <property type="match status" value="1"/>
</dbReference>
<dbReference type="eggNOG" id="COG1556">
    <property type="taxonomic scope" value="Bacteria"/>
</dbReference>
<dbReference type="InterPro" id="IPR024185">
    <property type="entry name" value="FTHF_cligase-like_sf"/>
</dbReference>
<name>A0A0R1XR31_9LACO</name>
<proteinExistence type="predicted"/>
<dbReference type="PANTHER" id="PTHR43682:SF1">
    <property type="entry name" value="LACTATE UTILIZATION PROTEIN C"/>
    <property type="match status" value="1"/>
</dbReference>
<dbReference type="PANTHER" id="PTHR43682">
    <property type="entry name" value="LACTATE UTILIZATION PROTEIN C"/>
    <property type="match status" value="1"/>
</dbReference>
<comment type="caution">
    <text evidence="2">The sequence shown here is derived from an EMBL/GenBank/DDBJ whole genome shotgun (WGS) entry which is preliminary data.</text>
</comment>
<accession>A0A0R1XR31</accession>
<dbReference type="OrthoDB" id="9794157at2"/>